<proteinExistence type="predicted"/>
<accession>A0AC34F2Z6</accession>
<dbReference type="WBParaSite" id="ES5_v2.g11350.t1">
    <property type="protein sequence ID" value="ES5_v2.g11350.t1"/>
    <property type="gene ID" value="ES5_v2.g11350"/>
</dbReference>
<name>A0AC34F2Z6_9BILA</name>
<evidence type="ECO:0000313" key="1">
    <source>
        <dbReference type="Proteomes" id="UP000887579"/>
    </source>
</evidence>
<evidence type="ECO:0000313" key="2">
    <source>
        <dbReference type="WBParaSite" id="ES5_v2.g11350.t1"/>
    </source>
</evidence>
<dbReference type="Proteomes" id="UP000887579">
    <property type="component" value="Unplaced"/>
</dbReference>
<organism evidence="1 2">
    <name type="scientific">Panagrolaimus sp. ES5</name>
    <dbReference type="NCBI Taxonomy" id="591445"/>
    <lineage>
        <taxon>Eukaryota</taxon>
        <taxon>Metazoa</taxon>
        <taxon>Ecdysozoa</taxon>
        <taxon>Nematoda</taxon>
        <taxon>Chromadorea</taxon>
        <taxon>Rhabditida</taxon>
        <taxon>Tylenchina</taxon>
        <taxon>Panagrolaimomorpha</taxon>
        <taxon>Panagrolaimoidea</taxon>
        <taxon>Panagrolaimidae</taxon>
        <taxon>Panagrolaimus</taxon>
    </lineage>
</organism>
<sequence length="1004" mass="115216">MNYILNSFPLQLQINFLDLYKLEIVNRLDQNANLWKVFACIMGDTTIEEYSAKHIDAETLEAKHNVSELFFDAMVKSQHNDLLYTQIIDFLEMVDQELCQSLCIDKWKNETFSSTFQKFLNVLHKIRPVFDIKKVVHNLKQYSADLGQHYEPVIKRWENKSIDDEYTKSLIIRTLCIMIDGATYHLLHAIYKSGDNAKEMIESIYPNFEIFYQKNIFEDRDGVVHFVNSGDNIADAIEDIMTKGNDSKHAYNVFFGSVSPYHLRPLLYENTADAPLNLHDYQYELVDKALQGENTLISAPTGSGKTIVAAYIIREHLFELRKNQKMAKIVFVVPSVPLVEQQTNQFKRFLGHCANITGRHGGSEELNFNSLISSVDIIVLTPQILVNATDPKFCKYEGIEHISLDAFTLIILDEVHHTDKGHPYNDLMKEYHRCKYGESNLPIRLMPQVIGLTASLGSPKNPKNVDDVIKYMINKCANFDARSYTIVTKNTEELFLKISKTKENTIVVKNDDKLVNDYYNYIQGLVEDIEIYLMAIDGVLRNPEIFEGHCDMKKTEYKTWLAVTRQTTLKKSKLSPSSKMKATDCLDYLDQLYEAYQCAQLFPTEYTTQFYLKNLGNNNRTDLDKLVYRRKQKLGKDPCSECDIFKKLVKCINDQFQKDDESKIIIFTPQRYYCRLGAEVIERYTGKKGIFISGSNASTDEGGCNVSQQSEIVKKFRNGEAQILFATTVVDEGFDIAECNLVIKYNLVTDNIAHLQRKGRARQLLSESILITFEDKKRMLEEKNMANIKMIDEAYECLEKVPTARKLSMFENAIIEYNQKRVEEEKQDAALKQEMSLRSAYFIILCGKCDAFITASANIRLCNSYYIPYDPELWKMVTFRPSTPEEDKYNKEKRLGILGTIHCKNIVNGQICGKRIGCATNFKGIMLPSLSCDSITFVEEKTGEIKTPKKWKIVFQGLFYPKDISLEELTAMKTFECQPNLDEVIEALGKASLAAFGIKSAVES</sequence>
<protein>
    <submittedName>
        <fullName evidence="2">RNA helicase</fullName>
    </submittedName>
</protein>
<reference evidence="2" key="1">
    <citation type="submission" date="2022-11" db="UniProtKB">
        <authorList>
            <consortium name="WormBaseParasite"/>
        </authorList>
    </citation>
    <scope>IDENTIFICATION</scope>
</reference>